<reference evidence="1 2" key="1">
    <citation type="submission" date="2019-07" db="EMBL/GenBank/DDBJ databases">
        <title>Whole genome shotgun sequence of Chryseobacterium hagamense NBRC 105253.</title>
        <authorList>
            <person name="Hosoyama A."/>
            <person name="Uohara A."/>
            <person name="Ohji S."/>
            <person name="Ichikawa N."/>
        </authorList>
    </citation>
    <scope>NUCLEOTIDE SEQUENCE [LARGE SCALE GENOMIC DNA]</scope>
    <source>
        <strain evidence="1 2">NBRC 105253</strain>
    </source>
</reference>
<sequence length="186" mass="22190">MCDMKFQENIQEQFIKAGWYENRDVSSLYENSNILRYENFPSLLKEFLSEYGNLEVEYCKSRQSQVRNLLQISLDYAGFEDDEDYDENFDISGILFYPFAYFFPDCYMVACDKNGKVYLLGEEIFLISKDLKSGIQNLLLDDYSQGYLAFDPKKNYRFLRKNIRDGISKLKYIYHINTYNIFKNLC</sequence>
<protein>
    <recommendedName>
        <fullName evidence="3">SUKH-3 domain-containing protein</fullName>
    </recommendedName>
</protein>
<dbReference type="Proteomes" id="UP000321863">
    <property type="component" value="Unassembled WGS sequence"/>
</dbReference>
<organism evidence="1 2">
    <name type="scientific">Chryseobacterium hagamense</name>
    <dbReference type="NCBI Taxonomy" id="395935"/>
    <lineage>
        <taxon>Bacteria</taxon>
        <taxon>Pseudomonadati</taxon>
        <taxon>Bacteroidota</taxon>
        <taxon>Flavobacteriia</taxon>
        <taxon>Flavobacteriales</taxon>
        <taxon>Weeksellaceae</taxon>
        <taxon>Chryseobacterium group</taxon>
        <taxon>Chryseobacterium</taxon>
    </lineage>
</organism>
<name>A0A511YSI4_9FLAO</name>
<evidence type="ECO:0000313" key="2">
    <source>
        <dbReference type="Proteomes" id="UP000321863"/>
    </source>
</evidence>
<dbReference type="Pfam" id="PF14433">
    <property type="entry name" value="SUKH-3"/>
    <property type="match status" value="1"/>
</dbReference>
<accession>A0A511YSI4</accession>
<evidence type="ECO:0000313" key="1">
    <source>
        <dbReference type="EMBL" id="GEN78139.1"/>
    </source>
</evidence>
<evidence type="ECO:0008006" key="3">
    <source>
        <dbReference type="Google" id="ProtNLM"/>
    </source>
</evidence>
<comment type="caution">
    <text evidence="1">The sequence shown here is derived from an EMBL/GenBank/DDBJ whole genome shotgun (WGS) entry which is preliminary data.</text>
</comment>
<dbReference type="EMBL" id="BJYJ01000050">
    <property type="protein sequence ID" value="GEN78139.1"/>
    <property type="molecule type" value="Genomic_DNA"/>
</dbReference>
<proteinExistence type="predicted"/>
<keyword evidence="2" id="KW-1185">Reference proteome</keyword>
<dbReference type="AlphaFoldDB" id="A0A511YSI4"/>
<dbReference type="InterPro" id="IPR025850">
    <property type="entry name" value="SUKH-3"/>
</dbReference>
<gene>
    <name evidence="1" type="ORF">CHA01nite_38790</name>
</gene>
<dbReference type="OrthoDB" id="1277282at2"/>